<dbReference type="Pfam" id="PF01705">
    <property type="entry name" value="CX"/>
    <property type="match status" value="1"/>
</dbReference>
<sequence>MFHILLTPTVYYFSHNGLAFYWYGTYTPSPERPQSCIILASHPEWPFDGNVFRNGTIPTVAVFGCRQGWMCKGTQCVKPLTHFNVVTYTLSGIILLLLVCILGGLPNSKEDRSERRRPRESIDNVFLPNETQIQYPQPPRYTQ</sequence>
<accession>A0A1I7V1Y6</accession>
<keyword evidence="3" id="KW-1185">Reference proteome</keyword>
<dbReference type="eggNOG" id="KOG4297">
    <property type="taxonomic scope" value="Eukaryota"/>
</dbReference>
<organism evidence="3 4">
    <name type="scientific">Caenorhabditis tropicalis</name>
    <dbReference type="NCBI Taxonomy" id="1561998"/>
    <lineage>
        <taxon>Eukaryota</taxon>
        <taxon>Metazoa</taxon>
        <taxon>Ecdysozoa</taxon>
        <taxon>Nematoda</taxon>
        <taxon>Chromadorea</taxon>
        <taxon>Rhabditida</taxon>
        <taxon>Rhabditina</taxon>
        <taxon>Rhabditomorpha</taxon>
        <taxon>Rhabditoidea</taxon>
        <taxon>Rhabditidae</taxon>
        <taxon>Peloderinae</taxon>
        <taxon>Caenorhabditis</taxon>
    </lineage>
</organism>
<keyword evidence="1" id="KW-1133">Transmembrane helix</keyword>
<proteinExistence type="predicted"/>
<dbReference type="AlphaFoldDB" id="A0A1I7V1Y6"/>
<evidence type="ECO:0000313" key="3">
    <source>
        <dbReference type="Proteomes" id="UP000095282"/>
    </source>
</evidence>
<reference evidence="4" key="1">
    <citation type="submission" date="2016-11" db="UniProtKB">
        <authorList>
            <consortium name="WormBaseParasite"/>
        </authorList>
    </citation>
    <scope>IDENTIFICATION</scope>
</reference>
<dbReference type="WBParaSite" id="Csp11.Scaffold630.g21582.t1">
    <property type="protein sequence ID" value="Csp11.Scaffold630.g21582.t1"/>
    <property type="gene ID" value="Csp11.Scaffold630.g21582"/>
</dbReference>
<dbReference type="PANTHER" id="PTHR47520:SF12">
    <property type="entry name" value="CX DOMAIN-CONTAINING PROTEIN"/>
    <property type="match status" value="1"/>
</dbReference>
<name>A0A1I7V1Y6_9PELO</name>
<evidence type="ECO:0000313" key="4">
    <source>
        <dbReference type="WBParaSite" id="Csp11.Scaffold630.g21582.t1"/>
    </source>
</evidence>
<keyword evidence="1" id="KW-0812">Transmembrane</keyword>
<dbReference type="Proteomes" id="UP000095282">
    <property type="component" value="Unplaced"/>
</dbReference>
<feature type="domain" description="CX" evidence="2">
    <location>
        <begin position="20"/>
        <end position="77"/>
    </location>
</feature>
<feature type="transmembrane region" description="Helical" evidence="1">
    <location>
        <begin position="85"/>
        <end position="105"/>
    </location>
</feature>
<dbReference type="InterPro" id="IPR002619">
    <property type="entry name" value="CX"/>
</dbReference>
<evidence type="ECO:0000259" key="2">
    <source>
        <dbReference type="Pfam" id="PF01705"/>
    </source>
</evidence>
<protein>
    <submittedName>
        <fullName evidence="4">CX domain-containing protein</fullName>
    </submittedName>
</protein>
<evidence type="ECO:0000256" key="1">
    <source>
        <dbReference type="SAM" id="Phobius"/>
    </source>
</evidence>
<keyword evidence="1" id="KW-0472">Membrane</keyword>
<dbReference type="PANTHER" id="PTHR47520">
    <property type="entry name" value="CX DOMAIN-CONTAINING PROTEIN-RELATED"/>
    <property type="match status" value="1"/>
</dbReference>